<name>A0A194AFH9_9BACT</name>
<comment type="caution">
    <text evidence="1">The sequence shown here is derived from an EMBL/GenBank/DDBJ whole genome shotgun (WGS) entry which is preliminary data.</text>
</comment>
<proteinExistence type="predicted"/>
<dbReference type="EMBL" id="BDFE01000015">
    <property type="protein sequence ID" value="GAU08827.1"/>
    <property type="molecule type" value="Genomic_DNA"/>
</dbReference>
<organism evidence="1 2">
    <name type="scientific">Desulfoplanes formicivorans</name>
    <dbReference type="NCBI Taxonomy" id="1592317"/>
    <lineage>
        <taxon>Bacteria</taxon>
        <taxon>Pseudomonadati</taxon>
        <taxon>Thermodesulfobacteriota</taxon>
        <taxon>Desulfovibrionia</taxon>
        <taxon>Desulfovibrionales</taxon>
        <taxon>Desulfoplanaceae</taxon>
        <taxon>Desulfoplanes</taxon>
    </lineage>
</organism>
<dbReference type="STRING" id="1592317.DPF_1544"/>
<dbReference type="RefSeq" id="WP_069858630.1">
    <property type="nucleotide sequence ID" value="NZ_BDFE01000015.1"/>
</dbReference>
<dbReference type="OrthoDB" id="9800405at2"/>
<dbReference type="SUPFAM" id="SSF55874">
    <property type="entry name" value="ATPase domain of HSP90 chaperone/DNA topoisomerase II/histidine kinase"/>
    <property type="match status" value="1"/>
</dbReference>
<dbReference type="AlphaFoldDB" id="A0A194AFH9"/>
<dbReference type="Gene3D" id="3.30.565.10">
    <property type="entry name" value="Histidine kinase-like ATPase, C-terminal domain"/>
    <property type="match status" value="1"/>
</dbReference>
<reference evidence="2" key="1">
    <citation type="submission" date="2016-06" db="EMBL/GenBank/DDBJ databases">
        <title>Draft genome sequence of Desulfoplanes formicivorans strain Pf12B.</title>
        <authorList>
            <person name="Watanabe M."/>
            <person name="Kojima H."/>
            <person name="Fukui M."/>
        </authorList>
    </citation>
    <scope>NUCLEOTIDE SEQUENCE [LARGE SCALE GENOMIC DNA]</scope>
    <source>
        <strain evidence="2">Pf12B</strain>
    </source>
</reference>
<keyword evidence="2" id="KW-1185">Reference proteome</keyword>
<dbReference type="Proteomes" id="UP000095200">
    <property type="component" value="Unassembled WGS sequence"/>
</dbReference>
<dbReference type="InterPro" id="IPR036890">
    <property type="entry name" value="HATPase_C_sf"/>
</dbReference>
<evidence type="ECO:0000313" key="2">
    <source>
        <dbReference type="Proteomes" id="UP000095200"/>
    </source>
</evidence>
<evidence type="ECO:0008006" key="3">
    <source>
        <dbReference type="Google" id="ProtNLM"/>
    </source>
</evidence>
<gene>
    <name evidence="1" type="ORF">DPF_1544</name>
</gene>
<accession>A0A194AFH9</accession>
<protein>
    <recommendedName>
        <fullName evidence="3">Histidine kinase/HSP90-like ATPase domain-containing protein</fullName>
    </recommendedName>
</protein>
<evidence type="ECO:0000313" key="1">
    <source>
        <dbReference type="EMBL" id="GAU08827.1"/>
    </source>
</evidence>
<sequence length="243" mass="27764">MSRTYDEWLHLARTRVLANAGGQIPGMTHNANNFCHVLEMQLELFRGKIHRQPDMPAADLLPKFDRLTQAVNKLAEMLRDNELHSFFMDEEVTMIDVGQFMEWVDRFWTNNLFYKHKIIRDMAIHDSLPTLQLPPFLLTLTVDEALKNAVEACMDKDPGGQHNLGFEMAPLGQGIVCTLTSPTTFPHDLAPFEEHATTRPDHFGLGLPMVKFFADQAGWNLDLTTTGEQTTFRLEIPNQRTEL</sequence>